<evidence type="ECO:0000313" key="6">
    <source>
        <dbReference type="Proteomes" id="UP000000561"/>
    </source>
</evidence>
<evidence type="ECO:0000256" key="3">
    <source>
        <dbReference type="SAM" id="MobiDB-lite"/>
    </source>
</evidence>
<feature type="compositionally biased region" description="Polar residues" evidence="3">
    <location>
        <begin position="124"/>
        <end position="167"/>
    </location>
</feature>
<feature type="compositionally biased region" description="Polar residues" evidence="3">
    <location>
        <begin position="346"/>
        <end position="356"/>
    </location>
</feature>
<feature type="region of interest" description="Disordered" evidence="3">
    <location>
        <begin position="1"/>
        <end position="86"/>
    </location>
</feature>
<feature type="region of interest" description="Disordered" evidence="3">
    <location>
        <begin position="208"/>
        <end position="247"/>
    </location>
</feature>
<feature type="region of interest" description="Disordered" evidence="3">
    <location>
        <begin position="708"/>
        <end position="731"/>
    </location>
</feature>
<name>A0A0D1BZ40_MYCMD</name>
<dbReference type="OrthoDB" id="5569911at2759"/>
<dbReference type="EMBL" id="CM003154">
    <property type="protein sequence ID" value="KIS67022.1"/>
    <property type="molecule type" value="Genomic_DNA"/>
</dbReference>
<feature type="compositionally biased region" description="Low complexity" evidence="3">
    <location>
        <begin position="399"/>
        <end position="413"/>
    </location>
</feature>
<feature type="region of interest" description="Disordered" evidence="3">
    <location>
        <begin position="399"/>
        <end position="451"/>
    </location>
</feature>
<feature type="domain" description="Up-regulated during septation protein 1" evidence="4">
    <location>
        <begin position="500"/>
        <end position="661"/>
    </location>
</feature>
<dbReference type="RefSeq" id="XP_011391220.1">
    <property type="nucleotide sequence ID" value="XM_011392918.1"/>
</dbReference>
<dbReference type="GO" id="GO:0005856">
    <property type="term" value="C:cytoskeleton"/>
    <property type="evidence" value="ECO:0000318"/>
    <property type="project" value="GO_Central"/>
</dbReference>
<feature type="compositionally biased region" description="Polar residues" evidence="3">
    <location>
        <begin position="1557"/>
        <end position="1567"/>
    </location>
</feature>
<dbReference type="GeneID" id="23564931"/>
<feature type="region of interest" description="Disordered" evidence="3">
    <location>
        <begin position="1557"/>
        <end position="1610"/>
    </location>
</feature>
<keyword evidence="1 2" id="KW-0175">Coiled coil</keyword>
<feature type="compositionally biased region" description="Basic and acidic residues" evidence="3">
    <location>
        <begin position="45"/>
        <end position="54"/>
    </location>
</feature>
<dbReference type="KEGG" id="uma:UMAG_04895"/>
<feature type="compositionally biased region" description="Basic and acidic residues" evidence="3">
    <location>
        <begin position="778"/>
        <end position="790"/>
    </location>
</feature>
<feature type="compositionally biased region" description="Polar residues" evidence="3">
    <location>
        <begin position="1584"/>
        <end position="1596"/>
    </location>
</feature>
<feature type="region of interest" description="Disordered" evidence="3">
    <location>
        <begin position="1139"/>
        <end position="1167"/>
    </location>
</feature>
<feature type="coiled-coil region" evidence="2">
    <location>
        <begin position="1715"/>
        <end position="1794"/>
    </location>
</feature>
<feature type="region of interest" description="Disordered" evidence="3">
    <location>
        <begin position="778"/>
        <end position="804"/>
    </location>
</feature>
<dbReference type="OMA" id="QDKRCAR"/>
<dbReference type="Proteomes" id="UP000000561">
    <property type="component" value="Chromosome 15"/>
</dbReference>
<dbReference type="STRING" id="237631.A0A0D1BZ40"/>
<accession>A0A0D1BZ40</accession>
<organism evidence="5 6">
    <name type="scientific">Mycosarcoma maydis</name>
    <name type="common">Corn smut fungus</name>
    <name type="synonym">Ustilago maydis</name>
    <dbReference type="NCBI Taxonomy" id="5270"/>
    <lineage>
        <taxon>Eukaryota</taxon>
        <taxon>Fungi</taxon>
        <taxon>Dikarya</taxon>
        <taxon>Basidiomycota</taxon>
        <taxon>Ustilaginomycotina</taxon>
        <taxon>Ustilaginomycetes</taxon>
        <taxon>Ustilaginales</taxon>
        <taxon>Ustilaginaceae</taxon>
        <taxon>Mycosarcoma</taxon>
    </lineage>
</organism>
<feature type="region of interest" description="Disordered" evidence="3">
    <location>
        <begin position="899"/>
        <end position="923"/>
    </location>
</feature>
<feature type="compositionally biased region" description="Low complexity" evidence="3">
    <location>
        <begin position="73"/>
        <end position="86"/>
    </location>
</feature>
<feature type="region of interest" description="Disordered" evidence="3">
    <location>
        <begin position="336"/>
        <end position="356"/>
    </location>
</feature>
<evidence type="ECO:0000256" key="1">
    <source>
        <dbReference type="ARBA" id="ARBA00023054"/>
    </source>
</evidence>
<gene>
    <name evidence="5" type="ORF">UMAG_04895</name>
</gene>
<feature type="compositionally biased region" description="Basic and acidic residues" evidence="3">
    <location>
        <begin position="901"/>
        <end position="918"/>
    </location>
</feature>
<feature type="compositionally biased region" description="Polar residues" evidence="3">
    <location>
        <begin position="1503"/>
        <end position="1515"/>
    </location>
</feature>
<feature type="region of interest" description="Disordered" evidence="3">
    <location>
        <begin position="112"/>
        <end position="183"/>
    </location>
</feature>
<feature type="compositionally biased region" description="Low complexity" evidence="3">
    <location>
        <begin position="208"/>
        <end position="224"/>
    </location>
</feature>
<feature type="compositionally biased region" description="Polar residues" evidence="3">
    <location>
        <begin position="433"/>
        <end position="451"/>
    </location>
</feature>
<dbReference type="eggNOG" id="ENOG502QWKV">
    <property type="taxonomic scope" value="Eukaryota"/>
</dbReference>
<evidence type="ECO:0000313" key="5">
    <source>
        <dbReference type="EMBL" id="KIS67022.1"/>
    </source>
</evidence>
<dbReference type="Pfam" id="PF15456">
    <property type="entry name" value="Uds1"/>
    <property type="match status" value="1"/>
</dbReference>
<feature type="coiled-coil region" evidence="2">
    <location>
        <begin position="949"/>
        <end position="1082"/>
    </location>
</feature>
<dbReference type="PANTHER" id="PTHR32083">
    <property type="entry name" value="CILIA AND FLAGELLA-ASSOCIATED PROTEIN 58-RELATED"/>
    <property type="match status" value="1"/>
</dbReference>
<keyword evidence="6" id="KW-1185">Reference proteome</keyword>
<evidence type="ECO:0000259" key="4">
    <source>
        <dbReference type="Pfam" id="PF15456"/>
    </source>
</evidence>
<reference evidence="5 6" key="1">
    <citation type="journal article" date="2006" name="Nature">
        <title>Insights from the genome of the biotrophic fungal plant pathogen Ustilago maydis.</title>
        <authorList>
            <person name="Kamper J."/>
            <person name="Kahmann R."/>
            <person name="Bolker M."/>
            <person name="Ma L.J."/>
            <person name="Brefort T."/>
            <person name="Saville B.J."/>
            <person name="Banuett F."/>
            <person name="Kronstad J.W."/>
            <person name="Gold S.E."/>
            <person name="Muller O."/>
            <person name="Perlin M.H."/>
            <person name="Wosten H.A."/>
            <person name="de Vries R."/>
            <person name="Ruiz-Herrera J."/>
            <person name="Reynaga-Pena C.G."/>
            <person name="Snetselaar K."/>
            <person name="McCann M."/>
            <person name="Perez-Martin J."/>
            <person name="Feldbrugge M."/>
            <person name="Basse C.W."/>
            <person name="Steinberg G."/>
            <person name="Ibeas J.I."/>
            <person name="Holloman W."/>
            <person name="Guzman P."/>
            <person name="Farman M."/>
            <person name="Stajich J.E."/>
            <person name="Sentandreu R."/>
            <person name="Gonzalez-Prieto J.M."/>
            <person name="Kennell J.C."/>
            <person name="Molina L."/>
            <person name="Schirawski J."/>
            <person name="Mendoza-Mendoza A."/>
            <person name="Greilinger D."/>
            <person name="Munch K."/>
            <person name="Rossel N."/>
            <person name="Scherer M."/>
            <person name="Vranes M."/>
            <person name="Ladendorf O."/>
            <person name="Vincon V."/>
            <person name="Fuchs U."/>
            <person name="Sandrock B."/>
            <person name="Meng S."/>
            <person name="Ho E.C."/>
            <person name="Cahill M.J."/>
            <person name="Boyce K.J."/>
            <person name="Klose J."/>
            <person name="Klosterman S.J."/>
            <person name="Deelstra H.J."/>
            <person name="Ortiz-Castellanos L."/>
            <person name="Li W."/>
            <person name="Sanchez-Alonso P."/>
            <person name="Schreier P.H."/>
            <person name="Hauser-Hahn I."/>
            <person name="Vaupel M."/>
            <person name="Koopmann E."/>
            <person name="Friedrich G."/>
            <person name="Voss H."/>
            <person name="Schluter T."/>
            <person name="Margolis J."/>
            <person name="Platt D."/>
            <person name="Swimmer C."/>
            <person name="Gnirke A."/>
            <person name="Chen F."/>
            <person name="Vysotskaia V."/>
            <person name="Mannhaupt G."/>
            <person name="Guldener U."/>
            <person name="Munsterkotter M."/>
            <person name="Haase D."/>
            <person name="Oesterheld M."/>
            <person name="Mewes H.W."/>
            <person name="Mauceli E.W."/>
            <person name="DeCaprio D."/>
            <person name="Wade C.M."/>
            <person name="Butler J."/>
            <person name="Young S."/>
            <person name="Jaffe D.B."/>
            <person name="Calvo S."/>
            <person name="Nusbaum C."/>
            <person name="Galagan J."/>
            <person name="Birren B.W."/>
        </authorList>
    </citation>
    <scope>NUCLEOTIDE SEQUENCE [LARGE SCALE GENOMIC DNA]</scope>
    <source>
        <strain evidence="6">DSM 14603 / FGSC 9021 / UM521</strain>
    </source>
</reference>
<feature type="region of interest" description="Disordered" evidence="3">
    <location>
        <begin position="1494"/>
        <end position="1515"/>
    </location>
</feature>
<feature type="compositionally biased region" description="Low complexity" evidence="3">
    <location>
        <begin position="31"/>
        <end position="43"/>
    </location>
</feature>
<dbReference type="InParanoid" id="A0A0D1BZ40"/>
<dbReference type="InterPro" id="IPR029191">
    <property type="entry name" value="Uds1"/>
</dbReference>
<dbReference type="SMR" id="A0A0D1BZ40"/>
<dbReference type="VEuPathDB" id="FungiDB:UMAG_04895"/>
<dbReference type="PANTHER" id="PTHR32083:SF0">
    <property type="entry name" value="CILIA AND FLAGELLA-ASSOCIATED PROTEIN 58"/>
    <property type="match status" value="1"/>
</dbReference>
<proteinExistence type="predicted"/>
<protein>
    <recommendedName>
        <fullName evidence="4">Up-regulated during septation protein 1 domain-containing protein</fullName>
    </recommendedName>
</protein>
<evidence type="ECO:0000256" key="2">
    <source>
        <dbReference type="SAM" id="Coils"/>
    </source>
</evidence>
<feature type="coiled-coil region" evidence="2">
    <location>
        <begin position="650"/>
        <end position="677"/>
    </location>
</feature>
<feature type="compositionally biased region" description="Polar residues" evidence="3">
    <location>
        <begin position="414"/>
        <end position="425"/>
    </location>
</feature>
<sequence length="1812" mass="195907">MARLPLASDRWADAPTQLVSSRLEQGARLGSTPSNSIDSTSSSLRRPEISHRTLSDSSSSANRQAARLERTESVMSTASASSEMSTAATIAKASTATIRKLQRNDDASAKAIRFAKPKKDPDSITPSSSNDHMSNHSTDAAENHSSPISLADQSHSTVTDSFDTTVRTPADLPSHPGLVTFDHQSDHTLRSGITLDLVDEPKSFFSDSLSTIDSSQSKSASTSSRPAPLYPESTVTRPGSHRGSDHAYSELATSISCSSSYQSAVSSLNPSTDLFPHVFHSQRSLGPSPLSINKPPHPAKVGLGIQTQVPPQLTDASIPTSRYLAGSSLEVVPEARESPYMGSRASHATSTPDANQQSLLSISTALPHNIEPVWGESHSAYNSVSTDRDLGAMSSFSFPRSGSSSVGLTSTSGRPSQSASLSANFPRSPGSAFHSSNASIQSPHPLSSKTSDTGLLHASSWSYVPPSSYAGSNISSTGATSALGFTSLNATNREDMLHRILLDQARVDCQEYGTLSLEHVAEAKRDLKHVERKVDSLRTKLKVEIKIRDAAVALRKAHRTTAASAHSPASSINLAVSPTLTGFANASTSGGNFASNSSSSTTSFAAQSRALSISASEAKADEDVNVATAKVDKVANELFKWTDRANTLRRKLLEHQAATLSERVQRLESDRQLMEERLPSLTTSASFESLAPSASASAVGLTRYRDTGYRHQPSADDPYLPKGPDNPLRHNRLESDVSAISGSSFLGAAASEKVRRLAEELEKKRDMVHKLETDLESVRDAARRKDETSDRLTQQLEEQSRERSHAITELRTLKQQLSLQEEVARQTQIRAIHAATADVEERMHRQFEQSRSRDHEKEDALVNAKAEMVASQRALVDLQSRLDASQNEIKALQARAQAAEKASEEHKRQLDRVRDESTQHLAQGTQDLSSLQAKFDTVIAEQDKTNALAAKRAQTIVELENQLNQARDAFTADKASLIAEHAAAIAVHQGQLAQARRDLSGKTQEHADAEKQITASQQRIVETQARAEQAEGKLRELELAVGAERRIMAERDELFHAFERRLETAEKRLQDQDKRCARMLGKLEGREEMDDLLERIKAGAAGVSKKEKTAGQDIAALLSSLETHIGDLELELARANAQLSGSPRDSFAASDSPTSTPQHDQLQASLQEAQRWKTEAERLQDLLKADGNKQSDAQSQAEEQLQKLQAQVLSLTEQNKGVKLEGQERVQQLEGTLHELSKKNEELERQCKERVKQLEEKINHLEAQKRVLEKQFRSTQSSVSPANSIDALPLRASKVTSPLDASLPLQNKGVGNLIDRFGGGRKLPSDLRNDDSPTVLHACIRSAEKLRAMLPDLSTAAKGSADLHALRDAFQANGSVLNSPTSSRSPTSARSLLGSGADLQAELDAIAERLRSTLAISRTVIDLALEAEADKENFGSSESKQEQAAAMRAHTQALSSQQALVTRITSLTCKVKEQTDRERRLKAEMALLRQQLEEAHNVERAPSSPSGLTLGNGSMLGLSTSPARASDASLLGCSKNLGQRSSNKSLRTLMGEKASPTSLNAHVSSGASLAPPRSPSALDAMPSPTKSNVSANSSPSIRYIPPFAPPSMDGRTHQRLALESRNLGTDSGGGNATLSDISNKVATSDTMSLRSGSSPSSTYLGLPSSAVSLADTSQSSASAARLGVDPQSALSSISNGMLKRTITLGMDVPQLVSRVRELERQLAQTASIRQRAERVTELELELRQANQAYSKLLDRMDAERDIDTHQKVDILNELNDAQSKLQTTQVQIQRAQSLSPYVSPLMTSKPLPPPKD</sequence>